<dbReference type="Pfam" id="PF13776">
    <property type="entry name" value="DUF4172"/>
    <property type="match status" value="1"/>
</dbReference>
<accession>A0A2V0QA05</accession>
<dbReference type="PANTHER" id="PTHR13504:SF33">
    <property type="entry name" value="FIC FAMILY PROTEIN"/>
    <property type="match status" value="1"/>
</dbReference>
<dbReference type="InterPro" id="IPR036388">
    <property type="entry name" value="WH-like_DNA-bd_sf"/>
</dbReference>
<dbReference type="EMBL" id="BGJZ01000010">
    <property type="protein sequence ID" value="GBH07055.1"/>
    <property type="molecule type" value="Genomic_DNA"/>
</dbReference>
<feature type="binding site" evidence="2">
    <location>
        <begin position="338"/>
        <end position="339"/>
    </location>
    <ligand>
        <name>ATP</name>
        <dbReference type="ChEBI" id="CHEBI:30616"/>
    </ligand>
</feature>
<keyword evidence="2" id="KW-0547">Nucleotide-binding</keyword>
<dbReference type="Proteomes" id="UP000247480">
    <property type="component" value="Unassembled WGS sequence"/>
</dbReference>
<keyword evidence="2" id="KW-0067">ATP-binding</keyword>
<evidence type="ECO:0000256" key="2">
    <source>
        <dbReference type="PIRSR" id="PIRSR640198-2"/>
    </source>
</evidence>
<sequence>MRGRVHLAINQKHQITHDGPDCADLSGRQALSVPLKGRSTDANPDILPTQITHPKKQLWKMSRIACTIGSSHEPNKSFIRLTAQAYPMSEHLWIWQQPDWPFFSWDEERIAPLLRACAKAQGQLLGMSSAVAGDTGIQEVLDTLLQNIITSSAIEGEQLNVGSVRSSLARRLGIADKGKLSPRSEGLAELMLDATRGHAQALDLQRLYDWHRWLFPAEDNSVSGRILVGQLRGDYPMQVVSGRLDRPTVHFEAPPRTVLSRQLDDFIDWFATSQNDQRLDPFIRAGIAHFWFVTLHPFDDGNGRLTRALTDLALAQGDQHAIRLFAMSASILDDRTGYYRVLEASQKSTTDITQWLEWFLRTLLSSIEHALARIERVLAKTRFWQLHTRDGLSAEQVKVLNRLLDGGERGFEEGLSAAQYQAVAEVSKATATRHLSALLANNCLVRLPGGGRSTRYQINWSAL</sequence>
<organism evidence="4 5">
    <name type="scientific">Pseudomonas syringae pv. actinidiae</name>
    <dbReference type="NCBI Taxonomy" id="103796"/>
    <lineage>
        <taxon>Bacteria</taxon>
        <taxon>Pseudomonadati</taxon>
        <taxon>Pseudomonadota</taxon>
        <taxon>Gammaproteobacteria</taxon>
        <taxon>Pseudomonadales</taxon>
        <taxon>Pseudomonadaceae</taxon>
        <taxon>Pseudomonas</taxon>
        <taxon>Pseudomonas syringae</taxon>
    </lineage>
</organism>
<comment type="caution">
    <text evidence="4">The sequence shown here is derived from an EMBL/GenBank/DDBJ whole genome shotgun (WGS) entry which is preliminary data.</text>
</comment>
<evidence type="ECO:0000256" key="1">
    <source>
        <dbReference type="PIRSR" id="PIRSR640198-1"/>
    </source>
</evidence>
<evidence type="ECO:0000259" key="3">
    <source>
        <dbReference type="PROSITE" id="PS51459"/>
    </source>
</evidence>
<feature type="active site" evidence="1">
    <location>
        <position position="296"/>
    </location>
</feature>
<evidence type="ECO:0000313" key="4">
    <source>
        <dbReference type="EMBL" id="GBH07055.1"/>
    </source>
</evidence>
<dbReference type="PROSITE" id="PS51459">
    <property type="entry name" value="FIDO"/>
    <property type="match status" value="1"/>
</dbReference>
<dbReference type="InterPro" id="IPR025230">
    <property type="entry name" value="DUF4172"/>
</dbReference>
<feature type="domain" description="Fido" evidence="3">
    <location>
        <begin position="202"/>
        <end position="361"/>
    </location>
</feature>
<protein>
    <submittedName>
        <fullName evidence="4">Fic family protein</fullName>
    </submittedName>
</protein>
<dbReference type="Pfam" id="PF02661">
    <property type="entry name" value="Fic"/>
    <property type="match status" value="1"/>
</dbReference>
<dbReference type="GO" id="GO:0005524">
    <property type="term" value="F:ATP binding"/>
    <property type="evidence" value="ECO:0007669"/>
    <property type="project" value="UniProtKB-KW"/>
</dbReference>
<proteinExistence type="predicted"/>
<evidence type="ECO:0000313" key="5">
    <source>
        <dbReference type="Proteomes" id="UP000247480"/>
    </source>
</evidence>
<dbReference type="SUPFAM" id="SSF140931">
    <property type="entry name" value="Fic-like"/>
    <property type="match status" value="1"/>
</dbReference>
<dbReference type="Gene3D" id="1.10.3290.10">
    <property type="entry name" value="Fido-like domain"/>
    <property type="match status" value="1"/>
</dbReference>
<dbReference type="AlphaFoldDB" id="A0A2V0QA05"/>
<feature type="binding site" evidence="2">
    <location>
        <begin position="300"/>
        <end position="307"/>
    </location>
    <ligand>
        <name>ATP</name>
        <dbReference type="ChEBI" id="CHEBI:30616"/>
    </ligand>
</feature>
<dbReference type="Gene3D" id="1.10.10.10">
    <property type="entry name" value="Winged helix-like DNA-binding domain superfamily/Winged helix DNA-binding domain"/>
    <property type="match status" value="1"/>
</dbReference>
<gene>
    <name evidence="4" type="ORF">KPSA1_00388</name>
</gene>
<dbReference type="PANTHER" id="PTHR13504">
    <property type="entry name" value="FIDO DOMAIN-CONTAINING PROTEIN DDB_G0283145"/>
    <property type="match status" value="1"/>
</dbReference>
<dbReference type="InterPro" id="IPR003812">
    <property type="entry name" value="Fido"/>
</dbReference>
<name>A0A2V0QA05_PSESF</name>
<dbReference type="InterPro" id="IPR040198">
    <property type="entry name" value="Fido_containing"/>
</dbReference>
<dbReference type="InterPro" id="IPR036597">
    <property type="entry name" value="Fido-like_dom_sf"/>
</dbReference>
<reference evidence="4 5" key="1">
    <citation type="submission" date="2018-04" db="EMBL/GenBank/DDBJ databases">
        <title>Draft genome sequence of Pseudomonas syringae pv. actinidiae biovar 1 strains isolated from kiwifruit in Kagawa prefecture.</title>
        <authorList>
            <person name="Tabuchi M."/>
            <person name="Saito M."/>
            <person name="Fujiwara S."/>
            <person name="Sasa N."/>
            <person name="Akimitsu K."/>
            <person name="Gomi K."/>
            <person name="Konishi-Sugita S."/>
            <person name="Hamano K."/>
            <person name="Kataoka I."/>
        </authorList>
    </citation>
    <scope>NUCLEOTIDE SEQUENCE [LARGE SCALE GENOMIC DNA]</scope>
    <source>
        <strain evidence="4 5">MAFF212206</strain>
    </source>
</reference>